<dbReference type="Proteomes" id="UP001177670">
    <property type="component" value="Unassembled WGS sequence"/>
</dbReference>
<keyword evidence="5 7" id="KW-0472">Membrane</keyword>
<keyword evidence="4 7" id="KW-1133">Transmembrane helix</keyword>
<evidence type="ECO:0000313" key="9">
    <source>
        <dbReference type="EMBL" id="KAK1118277.1"/>
    </source>
</evidence>
<dbReference type="PANTHER" id="PTHR10796">
    <property type="entry name" value="PATCHED-RELATED"/>
    <property type="match status" value="1"/>
</dbReference>
<comment type="subcellular location">
    <subcellularLocation>
        <location evidence="1">Membrane</location>
        <topology evidence="1">Multi-pass membrane protein</topology>
    </subcellularLocation>
</comment>
<protein>
    <recommendedName>
        <fullName evidence="8">SSD domain-containing protein</fullName>
    </recommendedName>
</protein>
<evidence type="ECO:0000256" key="2">
    <source>
        <dbReference type="ARBA" id="ARBA00005585"/>
    </source>
</evidence>
<evidence type="ECO:0000256" key="5">
    <source>
        <dbReference type="ARBA" id="ARBA00023136"/>
    </source>
</evidence>
<evidence type="ECO:0000256" key="1">
    <source>
        <dbReference type="ARBA" id="ARBA00004141"/>
    </source>
</evidence>
<dbReference type="InterPro" id="IPR000731">
    <property type="entry name" value="SSD"/>
</dbReference>
<sequence>MWNNLTCVDDFLNRAFHKLGLVVGRHPGYFVIVPVLLACICFTGYQRIHYEIDPEYLFSPTNGPSKMERAIVEQYFKVNYSHKFNLGRITRPGRFGHVIITSKDGNENLLRTVVFDELRQLDKEIRNTKATYEGEEFTYSQICAKWLDTCFNNDILDLHHVIEDVEKRELNLTFPVTLNPITWDIHLLPVYFGGSVINEDLIIESVPSMQLAYFLTADNARQDAIGAAWEEAFLETLRSVEEGHMFKHIATARFASRTLELELEENTKTIVPYFSSTFILMALFSVVTCMMTDWVRSKPWLGLLGNVSAAMATVAAFGLCIYLGVDFIGLNLAAPFLMIGESTRHFQLEFVLEDFGSNAFESDFL</sequence>
<dbReference type="PANTHER" id="PTHR10796:SF92">
    <property type="entry name" value="PATCHED-RELATED, ISOFORM A"/>
    <property type="match status" value="1"/>
</dbReference>
<keyword evidence="10" id="KW-1185">Reference proteome</keyword>
<evidence type="ECO:0000256" key="6">
    <source>
        <dbReference type="ARBA" id="ARBA00023180"/>
    </source>
</evidence>
<keyword evidence="6" id="KW-0325">Glycoprotein</keyword>
<feature type="domain" description="SSD" evidence="8">
    <location>
        <begin position="270"/>
        <end position="339"/>
    </location>
</feature>
<proteinExistence type="inferred from homology"/>
<name>A0AA40KFC7_9HYME</name>
<dbReference type="InterPro" id="IPR003392">
    <property type="entry name" value="PTHD_SSD"/>
</dbReference>
<organism evidence="9 10">
    <name type="scientific">Melipona bicolor</name>
    <dbReference type="NCBI Taxonomy" id="60889"/>
    <lineage>
        <taxon>Eukaryota</taxon>
        <taxon>Metazoa</taxon>
        <taxon>Ecdysozoa</taxon>
        <taxon>Arthropoda</taxon>
        <taxon>Hexapoda</taxon>
        <taxon>Insecta</taxon>
        <taxon>Pterygota</taxon>
        <taxon>Neoptera</taxon>
        <taxon>Endopterygota</taxon>
        <taxon>Hymenoptera</taxon>
        <taxon>Apocrita</taxon>
        <taxon>Aculeata</taxon>
        <taxon>Apoidea</taxon>
        <taxon>Anthophila</taxon>
        <taxon>Apidae</taxon>
        <taxon>Melipona</taxon>
    </lineage>
</organism>
<dbReference type="AlphaFoldDB" id="A0AA40KFC7"/>
<keyword evidence="3 7" id="KW-0812">Transmembrane</keyword>
<dbReference type="InterPro" id="IPR051697">
    <property type="entry name" value="Patched_domain-protein"/>
</dbReference>
<dbReference type="GO" id="GO:0030659">
    <property type="term" value="C:cytoplasmic vesicle membrane"/>
    <property type="evidence" value="ECO:0007669"/>
    <property type="project" value="TreeGrafter"/>
</dbReference>
<dbReference type="GO" id="GO:0005886">
    <property type="term" value="C:plasma membrane"/>
    <property type="evidence" value="ECO:0007669"/>
    <property type="project" value="TreeGrafter"/>
</dbReference>
<evidence type="ECO:0000256" key="3">
    <source>
        <dbReference type="ARBA" id="ARBA00022692"/>
    </source>
</evidence>
<gene>
    <name evidence="9" type="ORF">K0M31_015319</name>
</gene>
<comment type="similarity">
    <text evidence="2">Belongs to the patched family.</text>
</comment>
<accession>A0AA40KFC7</accession>
<evidence type="ECO:0000256" key="7">
    <source>
        <dbReference type="SAM" id="Phobius"/>
    </source>
</evidence>
<comment type="caution">
    <text evidence="9">The sequence shown here is derived from an EMBL/GenBank/DDBJ whole genome shotgun (WGS) entry which is preliminary data.</text>
</comment>
<dbReference type="EMBL" id="JAHYIQ010000044">
    <property type="protein sequence ID" value="KAK1118277.1"/>
    <property type="molecule type" value="Genomic_DNA"/>
</dbReference>
<evidence type="ECO:0000256" key="4">
    <source>
        <dbReference type="ARBA" id="ARBA00022989"/>
    </source>
</evidence>
<feature type="transmembrane region" description="Helical" evidence="7">
    <location>
        <begin position="270"/>
        <end position="291"/>
    </location>
</feature>
<dbReference type="PROSITE" id="PS50156">
    <property type="entry name" value="SSD"/>
    <property type="match status" value="1"/>
</dbReference>
<dbReference type="Pfam" id="PF02460">
    <property type="entry name" value="Patched"/>
    <property type="match status" value="1"/>
</dbReference>
<evidence type="ECO:0000313" key="10">
    <source>
        <dbReference type="Proteomes" id="UP001177670"/>
    </source>
</evidence>
<evidence type="ECO:0000259" key="8">
    <source>
        <dbReference type="PROSITE" id="PS50156"/>
    </source>
</evidence>
<reference evidence="9" key="1">
    <citation type="submission" date="2021-10" db="EMBL/GenBank/DDBJ databases">
        <title>Melipona bicolor Genome sequencing and assembly.</title>
        <authorList>
            <person name="Araujo N.S."/>
            <person name="Arias M.C."/>
        </authorList>
    </citation>
    <scope>NUCLEOTIDE SEQUENCE</scope>
    <source>
        <strain evidence="9">USP_2M_L1-L4_2017</strain>
        <tissue evidence="9">Whole body</tissue>
    </source>
</reference>
<feature type="transmembrane region" description="Helical" evidence="7">
    <location>
        <begin position="303"/>
        <end position="325"/>
    </location>
</feature>